<keyword evidence="1" id="KW-0378">Hydrolase</keyword>
<comment type="caution">
    <text evidence="1">The sequence shown here is derived from an EMBL/GenBank/DDBJ whole genome shotgun (WGS) entry which is preliminary data.</text>
</comment>
<dbReference type="SFLD" id="SFLDG01129">
    <property type="entry name" value="C1.5:_HAD__Beta-PGM__Phosphata"/>
    <property type="match status" value="1"/>
</dbReference>
<dbReference type="Proteomes" id="UP000674084">
    <property type="component" value="Unassembled WGS sequence"/>
</dbReference>
<accession>A0ABS5DKC8</accession>
<gene>
    <name evidence="1" type="ORF">KBO27_22610</name>
</gene>
<dbReference type="EMBL" id="JAGPXE010000010">
    <property type="protein sequence ID" value="MBQ0926750.1"/>
    <property type="molecule type" value="Genomic_DNA"/>
</dbReference>
<dbReference type="Pfam" id="PF13419">
    <property type="entry name" value="HAD_2"/>
    <property type="match status" value="1"/>
</dbReference>
<sequence length="205" mass="22137">MLFDWNGTVVDDIERAALAAAAVLRSRRLPAPGVREFAARFTLPLEQLFRELGVNERQVASATNQWNEFMLASPAPLQHGAQGLLDFLMQHGSLVGVVSAASTELVLSDLARLQLSEHLEIVCGGVGDKSIVLRHFTAHRRKRRVFYVGDTEHDVQAARRAGAVAVGFAGGYRPAPALARAGADHVIHGLTELIDVLTTSGEKTP</sequence>
<reference evidence="1 2" key="1">
    <citation type="submission" date="2021-04" db="EMBL/GenBank/DDBJ databases">
        <title>Whole-genome sequencing of Saccharopolyspora endophytica KCTC 19397.</title>
        <authorList>
            <person name="Ay H."/>
            <person name="Saygin H."/>
            <person name="Sahin N."/>
        </authorList>
    </citation>
    <scope>NUCLEOTIDE SEQUENCE [LARGE SCALE GENOMIC DNA]</scope>
    <source>
        <strain evidence="1 2">KCTC 19397</strain>
    </source>
</reference>
<dbReference type="InterPro" id="IPR036412">
    <property type="entry name" value="HAD-like_sf"/>
</dbReference>
<dbReference type="SFLD" id="SFLDS00003">
    <property type="entry name" value="Haloacid_Dehalogenase"/>
    <property type="match status" value="1"/>
</dbReference>
<dbReference type="InterPro" id="IPR023198">
    <property type="entry name" value="PGP-like_dom2"/>
</dbReference>
<proteinExistence type="predicted"/>
<dbReference type="InterPro" id="IPR041492">
    <property type="entry name" value="HAD_2"/>
</dbReference>
<dbReference type="RefSeq" id="WP_210971887.1">
    <property type="nucleotide sequence ID" value="NZ_JAGPXE010000010.1"/>
</dbReference>
<keyword evidence="2" id="KW-1185">Reference proteome</keyword>
<dbReference type="GO" id="GO:0016787">
    <property type="term" value="F:hydrolase activity"/>
    <property type="evidence" value="ECO:0007669"/>
    <property type="project" value="UniProtKB-KW"/>
</dbReference>
<name>A0ABS5DKC8_9PSEU</name>
<protein>
    <submittedName>
        <fullName evidence="1">HAD family hydrolase</fullName>
    </submittedName>
</protein>
<dbReference type="InterPro" id="IPR050155">
    <property type="entry name" value="HAD-like_hydrolase_sf"/>
</dbReference>
<dbReference type="InterPro" id="IPR023214">
    <property type="entry name" value="HAD_sf"/>
</dbReference>
<dbReference type="SUPFAM" id="SSF56784">
    <property type="entry name" value="HAD-like"/>
    <property type="match status" value="1"/>
</dbReference>
<dbReference type="Gene3D" id="3.40.50.1000">
    <property type="entry name" value="HAD superfamily/HAD-like"/>
    <property type="match status" value="1"/>
</dbReference>
<dbReference type="PANTHER" id="PTHR43434">
    <property type="entry name" value="PHOSPHOGLYCOLATE PHOSPHATASE"/>
    <property type="match status" value="1"/>
</dbReference>
<dbReference type="PANTHER" id="PTHR43434:SF1">
    <property type="entry name" value="PHOSPHOGLYCOLATE PHOSPHATASE"/>
    <property type="match status" value="1"/>
</dbReference>
<dbReference type="Gene3D" id="1.10.150.240">
    <property type="entry name" value="Putative phosphatase, domain 2"/>
    <property type="match status" value="1"/>
</dbReference>
<organism evidence="1 2">
    <name type="scientific">Saccharopolyspora endophytica</name>
    <dbReference type="NCBI Taxonomy" id="543886"/>
    <lineage>
        <taxon>Bacteria</taxon>
        <taxon>Bacillati</taxon>
        <taxon>Actinomycetota</taxon>
        <taxon>Actinomycetes</taxon>
        <taxon>Pseudonocardiales</taxon>
        <taxon>Pseudonocardiaceae</taxon>
        <taxon>Saccharopolyspora</taxon>
    </lineage>
</organism>
<evidence type="ECO:0000313" key="2">
    <source>
        <dbReference type="Proteomes" id="UP000674084"/>
    </source>
</evidence>
<evidence type="ECO:0000313" key="1">
    <source>
        <dbReference type="EMBL" id="MBQ0926750.1"/>
    </source>
</evidence>